<sequence>MTTRKKKSKRQLISPGNYTGLHTFYALSFTALPTNVVGVGTQKLLKNSHIFFVQSAMLRRIVNTGTKRLFRVPLRSSALCFSRRLSDQTKEVYTKINDTKDPARNQFFQYTWGSWMKNDKLERARRQTRFSIEGLSKFAKDFKPQDAALGKPEHLTNGTVALKNNWTKEILGETGHDVKSIASIHEGKHHRIYKVTLANDRQLVLRIPYRLESDYAIENKINSEVATLDFLALKLKLNVPRVLAYGPTRTNILQTPFILMEYIEGDLLMKQWNPLVPDSETSEEELKKVIDPIMEFQDKLLSVTFNRFGSLYFFDDVSAANQKVVPYDEEDNLLKDRWRIGPSTESVFSKNKKQLASQKISQFNGPWDSVEKMLKDLAEVQVESLRFRLGLAQADSSNQVEDVDQLKKQIQTFENFKIISDKLLNPSSPAIKNVEELFKPRLFVPDLDPLNVIVEQKSSKSFFIDFEHTVIKPFILASYPAFVAYQGTKLYNLEEEIPGFKDMDDVEKQQYEFMYYKTRNERLWEFALNNKRHDLIAVASPHIKVLKAPYLQVVNCKTDKDFMFIENAIIQLQAMWEAYVANQICNSTTPEFPIEYTAEYLDEHQSDLENYQLEVASTPFAATGGWVPQDMFDVLKEQNILVEDENGNYKIEADAALKNPPKDS</sequence>
<dbReference type="Proteomes" id="UP000326582">
    <property type="component" value="Chromosome 3"/>
</dbReference>
<proteinExistence type="predicted"/>
<name>A0ACD0WI88_CLALS</name>
<dbReference type="EMBL" id="CP038486">
    <property type="protein sequence ID" value="QFZ27177.1"/>
    <property type="molecule type" value="Genomic_DNA"/>
</dbReference>
<keyword evidence="2" id="KW-1185">Reference proteome</keyword>
<gene>
    <name evidence="1" type="ORF">EJF14_30140</name>
</gene>
<evidence type="ECO:0000313" key="2">
    <source>
        <dbReference type="Proteomes" id="UP000326582"/>
    </source>
</evidence>
<accession>A0ACD0WI88</accession>
<reference evidence="2" key="1">
    <citation type="journal article" date="2019" name="MBio">
        <title>Comparative genomics for the elucidation of multidrug resistance (MDR) in Candida lusitaniae.</title>
        <authorList>
            <person name="Kannan A."/>
            <person name="Asner S.A."/>
            <person name="Trachsel E."/>
            <person name="Kelly S."/>
            <person name="Parker J."/>
            <person name="Sanglard D."/>
        </authorList>
    </citation>
    <scope>NUCLEOTIDE SEQUENCE [LARGE SCALE GENOMIC DNA]</scope>
    <source>
        <strain evidence="2">P1</strain>
    </source>
</reference>
<organism evidence="1 2">
    <name type="scientific">Clavispora lusitaniae</name>
    <name type="common">Candida lusitaniae</name>
    <dbReference type="NCBI Taxonomy" id="36911"/>
    <lineage>
        <taxon>Eukaryota</taxon>
        <taxon>Fungi</taxon>
        <taxon>Dikarya</taxon>
        <taxon>Ascomycota</taxon>
        <taxon>Saccharomycotina</taxon>
        <taxon>Pichiomycetes</taxon>
        <taxon>Metschnikowiaceae</taxon>
        <taxon>Clavispora</taxon>
    </lineage>
</organism>
<protein>
    <submittedName>
        <fullName evidence="1">Altered inheritance of mitochondria protein</fullName>
    </submittedName>
</protein>
<evidence type="ECO:0000313" key="1">
    <source>
        <dbReference type="EMBL" id="QFZ27177.1"/>
    </source>
</evidence>